<dbReference type="Gene3D" id="1.25.40.10">
    <property type="entry name" value="Tetratricopeptide repeat domain"/>
    <property type="match status" value="2"/>
</dbReference>
<dbReference type="Proteomes" id="UP000078237">
    <property type="component" value="Unassembled WGS sequence"/>
</dbReference>
<evidence type="ECO:0000256" key="3">
    <source>
        <dbReference type="ARBA" id="ARBA00023098"/>
    </source>
</evidence>
<sequence>MSWEATPERNEAINLLALDGGGVRGVSSLVILDKIMMEIKESHGLAEVPKPCEFFHMIAGTSTGGLIAIMLGRLQMSTKEALEEYDQCAAKIFSSENRKKWSLSERFRATALQEVVEDLVKRRNMGELMRDPRSPEKGKALVCVMPLERIGEARVVRSFDTDPGAGDNWDSNITIWQAARATTAASSFFKPQRLGDQAYIDAAIGVNNPVDYLLKEAVAEFGYGRRLGCVVSIGTGTRDIKLDRAITGVRNLIQGPRFYVHLAKALKNLATDGEGTHRVLQSRMLPFPGAYFRFNVPQAAEHIGLNHYKKLPELKNLTIEFLAQEEIMRQVQQVADGLRSDASDHGLTLGHLYGLDKDQVLLSNTKAQTKGMTSYFFTGRQDILDKLDSFFSPRDTGGRPRREFLLYGMSGVGKTEIALKMADDLDTRHYVFYIDGSSPVTVMHSYANIATDHGLGGGRTEELRTKAMRWIEGLTEEWLMIFDDCSLSDRRGQVPNRGKGSIIYTSRSIDLARDLPPECVYEVTPFGEADAIDLLLKASGSSITPDNSQDRVSAEAIVRELGYLPLAIDKAAAIIRDENQALHDYLKDLRDQKVRTLSEHRLRGQDVENPTVYAALELSYETLMSRRRREGRSDRGLGAIAALKVLNLLCFYHHNEIKVAVIARAAKEQRACGADALFPLSRLVSPRDSYLDWMLQTNGDGTWNCFWFALGLNILRSLSLVKISPDKRTISMHVLVHGWARQRLEKDPGMFRQWALVAAVILVESLHPSRSLADKIFARQLHPHAQICLPYDLDRFDFDFAQYEAHLLEKLAFYRKTEQRFQEAKRCMERAVYLWRKEGGTESYRALDCQAGLARVNREMGCLAEAEFLYLEIIERLREKYTQSTTPQELEPTSHSSRALTKRIPWSLTETLSKHTADTVFRALSTDPTRSILKGKEGASSGTFPSVSEAEDINMYINAAHAELGKVYMEQGRYGMGKRMLIQAVGYLEGQMDECDPDLLRLRIDAAMETDDKNPEFWHKLHDDLLAAGEAAQDFFQSEAHCTMLIATAASYIRSDSKNWKQSAVFLLDLYPHLVKFYGHYAKSMLMWLRCLVECYILGEKYDWAVDNARKCLRRARQGYGECHMETILAYDSLSKALLSQKREVVEEDYKILEEGFQRSSAGLGRAHPTTERIWRRLKWYKEELQKKQEAEEESRLRREEGLKACRDESEDLKAVLKRSQASIDADWQSSKEELGRLAAEHGPEHIVVRLFATFVGDRPPRSLEELVERARAAFGPHNSSTKQLEKDLEKDRAELARQLRGRELPEIEIPDDATSADVTLLRAGRIRIETQGQFVPVTCHIIGLLLLQSTDKLIINLPTASSITSKKWHQDGKDTAWPEDQKDNHSMHDYAFVLPVGYADCLLREEAWDEAYAIYEEISGITKSFYGAGDRRTLFLLRKTAFCPLMQDLFEDAEVLARTAVSRAKLSYRQWHFETAECLHLLWAVRVVQLFDTDPGGELWNMTQEAYETARFSLWKPHSTVIMLKETLSKFRNHRLKETLLGEADGVSSRKTTGVAQESKEERLERLTIEYRETNRKNMRAELKSKNRRNPGFRHLRETTEAGSSSQGAAAEIKTPETLLTKTDGKDREKKLSRCFPFQKMSHGFVRKPLRDYMIQQRK</sequence>
<comment type="caution">
    <text evidence="4">Lacks conserved residue(s) required for the propagation of feature annotation.</text>
</comment>
<dbReference type="Pfam" id="PF01734">
    <property type="entry name" value="Patatin"/>
    <property type="match status" value="1"/>
</dbReference>
<accession>A0A175W362</accession>
<feature type="active site" description="Proton acceptor" evidence="4">
    <location>
        <position position="201"/>
    </location>
</feature>
<protein>
    <submittedName>
        <fullName evidence="8">Calcium-independent phospholipase A2-gamma</fullName>
    </submittedName>
</protein>
<dbReference type="EMBL" id="LCTW02000131">
    <property type="protein sequence ID" value="KXX78148.1"/>
    <property type="molecule type" value="Genomic_DNA"/>
</dbReference>
<feature type="domain" description="PNPLA" evidence="7">
    <location>
        <begin position="16"/>
        <end position="214"/>
    </location>
</feature>
<feature type="short sequence motif" description="GXSXG" evidence="4">
    <location>
        <begin position="60"/>
        <end position="64"/>
    </location>
</feature>
<dbReference type="GO" id="GO:0046486">
    <property type="term" value="P:glycerolipid metabolic process"/>
    <property type="evidence" value="ECO:0007669"/>
    <property type="project" value="UniProtKB-ARBA"/>
</dbReference>
<evidence type="ECO:0000259" key="7">
    <source>
        <dbReference type="PROSITE" id="PS51635"/>
    </source>
</evidence>
<keyword evidence="3 4" id="KW-0443">Lipid metabolism</keyword>
<evidence type="ECO:0000256" key="1">
    <source>
        <dbReference type="ARBA" id="ARBA00022801"/>
    </source>
</evidence>
<evidence type="ECO:0000256" key="4">
    <source>
        <dbReference type="PROSITE-ProRule" id="PRU01161"/>
    </source>
</evidence>
<dbReference type="Gene3D" id="3.40.1090.10">
    <property type="entry name" value="Cytosolic phospholipase A2 catalytic domain"/>
    <property type="match status" value="1"/>
</dbReference>
<dbReference type="OrthoDB" id="1658288at2759"/>
<keyword evidence="5" id="KW-0175">Coiled coil</keyword>
<evidence type="ECO:0000313" key="8">
    <source>
        <dbReference type="EMBL" id="KXX78148.1"/>
    </source>
</evidence>
<dbReference type="InterPro" id="IPR027417">
    <property type="entry name" value="P-loop_NTPase"/>
</dbReference>
<keyword evidence="1 4" id="KW-0378">Hydrolase</keyword>
<proteinExistence type="predicted"/>
<evidence type="ECO:0000256" key="2">
    <source>
        <dbReference type="ARBA" id="ARBA00022963"/>
    </source>
</evidence>
<dbReference type="SUPFAM" id="SSF52540">
    <property type="entry name" value="P-loop containing nucleoside triphosphate hydrolases"/>
    <property type="match status" value="1"/>
</dbReference>
<dbReference type="PANTHER" id="PTHR24185">
    <property type="entry name" value="CALCIUM-INDEPENDENT PHOSPHOLIPASE A2-GAMMA"/>
    <property type="match status" value="1"/>
</dbReference>
<dbReference type="InterPro" id="IPR011990">
    <property type="entry name" value="TPR-like_helical_dom_sf"/>
</dbReference>
<organism evidence="8 9">
    <name type="scientific">Madurella mycetomatis</name>
    <dbReference type="NCBI Taxonomy" id="100816"/>
    <lineage>
        <taxon>Eukaryota</taxon>
        <taxon>Fungi</taxon>
        <taxon>Dikarya</taxon>
        <taxon>Ascomycota</taxon>
        <taxon>Pezizomycotina</taxon>
        <taxon>Sordariomycetes</taxon>
        <taxon>Sordariomycetidae</taxon>
        <taxon>Sordariales</taxon>
        <taxon>Sordariales incertae sedis</taxon>
        <taxon>Madurella</taxon>
    </lineage>
</organism>
<dbReference type="GO" id="GO:0019369">
    <property type="term" value="P:arachidonate metabolic process"/>
    <property type="evidence" value="ECO:0007669"/>
    <property type="project" value="TreeGrafter"/>
</dbReference>
<dbReference type="PANTHER" id="PTHR24185:SF1">
    <property type="entry name" value="CALCIUM-INDEPENDENT PHOSPHOLIPASE A2-GAMMA"/>
    <property type="match status" value="1"/>
</dbReference>
<evidence type="ECO:0000256" key="5">
    <source>
        <dbReference type="SAM" id="Coils"/>
    </source>
</evidence>
<dbReference type="VEuPathDB" id="FungiDB:MMYC01_204280"/>
<dbReference type="PROSITE" id="PS51635">
    <property type="entry name" value="PNPLA"/>
    <property type="match status" value="1"/>
</dbReference>
<dbReference type="GO" id="GO:0047499">
    <property type="term" value="F:calcium-independent phospholipase A2 activity"/>
    <property type="evidence" value="ECO:0007669"/>
    <property type="project" value="TreeGrafter"/>
</dbReference>
<keyword evidence="2 4" id="KW-0442">Lipid degradation</keyword>
<dbReference type="InterPro" id="IPR002641">
    <property type="entry name" value="PNPLA_dom"/>
</dbReference>
<feature type="active site" description="Nucleophile" evidence="4">
    <location>
        <position position="62"/>
    </location>
</feature>
<dbReference type="Gene3D" id="3.40.50.300">
    <property type="entry name" value="P-loop containing nucleotide triphosphate hydrolases"/>
    <property type="match status" value="1"/>
</dbReference>
<feature type="region of interest" description="Disordered" evidence="6">
    <location>
        <begin position="1586"/>
        <end position="1631"/>
    </location>
</feature>
<name>A0A175W362_9PEZI</name>
<evidence type="ECO:0000313" key="9">
    <source>
        <dbReference type="Proteomes" id="UP000078237"/>
    </source>
</evidence>
<dbReference type="InterPro" id="IPR016035">
    <property type="entry name" value="Acyl_Trfase/lysoPLipase"/>
</dbReference>
<dbReference type="STRING" id="100816.A0A175W362"/>
<comment type="caution">
    <text evidence="8">The sequence shown here is derived from an EMBL/GenBank/DDBJ whole genome shotgun (WGS) entry which is preliminary data.</text>
</comment>
<feature type="short sequence motif" description="GXGXXG" evidence="4">
    <location>
        <begin position="20"/>
        <end position="25"/>
    </location>
</feature>
<feature type="compositionally biased region" description="Low complexity" evidence="6">
    <location>
        <begin position="1603"/>
        <end position="1612"/>
    </location>
</feature>
<keyword evidence="9" id="KW-1185">Reference proteome</keyword>
<dbReference type="SUPFAM" id="SSF52151">
    <property type="entry name" value="FabD/lysophospholipase-like"/>
    <property type="match status" value="1"/>
</dbReference>
<evidence type="ECO:0000256" key="6">
    <source>
        <dbReference type="SAM" id="MobiDB-lite"/>
    </source>
</evidence>
<dbReference type="GO" id="GO:0016020">
    <property type="term" value="C:membrane"/>
    <property type="evidence" value="ECO:0007669"/>
    <property type="project" value="TreeGrafter"/>
</dbReference>
<gene>
    <name evidence="8" type="ORF">MMYC01_204280</name>
</gene>
<reference evidence="8 9" key="1">
    <citation type="journal article" date="2016" name="Genome Announc.">
        <title>Genome Sequence of Madurella mycetomatis mm55, Isolated from a Human Mycetoma Case in Sudan.</title>
        <authorList>
            <person name="Smit S."/>
            <person name="Derks M.F."/>
            <person name="Bervoets S."/>
            <person name="Fahal A."/>
            <person name="van Leeuwen W."/>
            <person name="van Belkum A."/>
            <person name="van de Sande W.W."/>
        </authorList>
    </citation>
    <scope>NUCLEOTIDE SEQUENCE [LARGE SCALE GENOMIC DNA]</scope>
    <source>
        <strain evidence="9">mm55</strain>
    </source>
</reference>
<dbReference type="GO" id="GO:0016042">
    <property type="term" value="P:lipid catabolic process"/>
    <property type="evidence" value="ECO:0007669"/>
    <property type="project" value="UniProtKB-UniRule"/>
</dbReference>
<dbReference type="CDD" id="cd07216">
    <property type="entry name" value="Pat17_PNPLA8_PNPLA9_like3"/>
    <property type="match status" value="1"/>
</dbReference>
<dbReference type="AlphaFoldDB" id="A0A175W362"/>
<feature type="coiled-coil region" evidence="5">
    <location>
        <begin position="1558"/>
        <end position="1585"/>
    </location>
</feature>